<dbReference type="Pfam" id="PF01055">
    <property type="entry name" value="Glyco_hydro_31_2nd"/>
    <property type="match status" value="1"/>
</dbReference>
<dbReference type="InterPro" id="IPR017853">
    <property type="entry name" value="GH"/>
</dbReference>
<keyword evidence="2" id="KW-0326">Glycosidase</keyword>
<dbReference type="InterPro" id="IPR000322">
    <property type="entry name" value="Glyco_hydro_31_TIM"/>
</dbReference>
<proteinExistence type="inferred from homology"/>
<dbReference type="Gene3D" id="2.60.40.1760">
    <property type="entry name" value="glycosyl hydrolase (family 31)"/>
    <property type="match status" value="1"/>
</dbReference>
<comment type="similarity">
    <text evidence="1 2">Belongs to the glycosyl hydrolase 31 family.</text>
</comment>
<dbReference type="InterPro" id="IPR011013">
    <property type="entry name" value="Gal_mutarotase_sf_dom"/>
</dbReference>
<dbReference type="Pfam" id="PF13802">
    <property type="entry name" value="Gal_mutarotas_2"/>
    <property type="match status" value="1"/>
</dbReference>
<evidence type="ECO:0008006" key="8">
    <source>
        <dbReference type="Google" id="ProtNLM"/>
    </source>
</evidence>
<dbReference type="PANTHER" id="PTHR43863">
    <property type="entry name" value="HYDROLASE, PUTATIVE (AFU_ORTHOLOGUE AFUA_1G03140)-RELATED"/>
    <property type="match status" value="1"/>
</dbReference>
<dbReference type="AlphaFoldDB" id="A0A964RN46"/>
<dbReference type="CDD" id="cd06591">
    <property type="entry name" value="GH31_xylosidase_XylS"/>
    <property type="match status" value="1"/>
</dbReference>
<protein>
    <recommendedName>
        <fullName evidence="8">Alpha-D-xyloside xylohydrolase</fullName>
    </recommendedName>
</protein>
<organism evidence="6 7">
    <name type="scientific">Clostridium chromiireducens</name>
    <dbReference type="NCBI Taxonomy" id="225345"/>
    <lineage>
        <taxon>Bacteria</taxon>
        <taxon>Bacillati</taxon>
        <taxon>Bacillota</taxon>
        <taxon>Clostridia</taxon>
        <taxon>Eubacteriales</taxon>
        <taxon>Clostridiaceae</taxon>
        <taxon>Clostridium</taxon>
    </lineage>
</organism>
<dbReference type="CDD" id="cd14752">
    <property type="entry name" value="GH31_N"/>
    <property type="match status" value="1"/>
</dbReference>
<dbReference type="SUPFAM" id="SSF74650">
    <property type="entry name" value="Galactose mutarotase-like"/>
    <property type="match status" value="1"/>
</dbReference>
<evidence type="ECO:0000313" key="6">
    <source>
        <dbReference type="EMBL" id="MVX64691.1"/>
    </source>
</evidence>
<dbReference type="SUPFAM" id="SSF51011">
    <property type="entry name" value="Glycosyl hydrolase domain"/>
    <property type="match status" value="1"/>
</dbReference>
<dbReference type="Gene3D" id="3.20.20.80">
    <property type="entry name" value="Glycosidases"/>
    <property type="match status" value="1"/>
</dbReference>
<feature type="domain" description="Glycoside hydrolase family 31 TIM barrel" evidence="3">
    <location>
        <begin position="224"/>
        <end position="557"/>
    </location>
</feature>
<dbReference type="InterPro" id="IPR048395">
    <property type="entry name" value="Glyco_hydro_31_C"/>
</dbReference>
<dbReference type="Proteomes" id="UP000656077">
    <property type="component" value="Unassembled WGS sequence"/>
</dbReference>
<sequence length="664" mass="77232">MGKITLYEDKLIFERKDELTVIEAYGENCLRCRTTKNARISEEAWTLLPAKSEHQCVISGDEKEATITNGMISAKIEVGQIWHGGIVSYYRNGKQILHTKYEGDYTTRNIHREGDNYQVKVIFDANKGEHFYGLGQEQEDQFDRKGSTCNLLHYNTKSALPVVYSSLGYGFFWNNPSPGRCELTNNHTMWVSDSSYQADYLIYAGETPADVMKTYCDLTGYAPNFPNWAGGFWQCKLRYESQDDLLNVAWEYKKRGIPIDAIVIDYFHWTEQGEWKFDPKYWPDPKAMCNELKEMNIQPIVSIWPTINPKSENYLEMSEGNMLIRTENGQYGTFDFYGQQTFIDTMNPKTSKFVWEKIKKNYFDYGIRNFWLDEAEPEVHPQQFGHLKFHLGNGAQTAMLYPYYYVKMFYDGLKSEGEDEVISLTRAAYPGSQKYGAAVWNGDIVSSFEALRMSVKSGLSMAMSGIPWWNSDIGGFLFGDIESEYFRELIVRWFQFGLFSPIMRLHGARLKTKNHIQRHPEIIEPSGGDNEIWCFGEDNYPVLKNLIELRERMKPYTQKYMDIASKTGKPIMRPMFFDYYKDENCYTLEDQYMYGEEILFAPIVKQGEEEREVYLPEGNWINVFDGKTYTGSQIIMCHAKLHEFIAFVKEGSDALEIFDILLKQ</sequence>
<feature type="domain" description="Glycosyl hydrolase family 31 C-terminal" evidence="5">
    <location>
        <begin position="568"/>
        <end position="652"/>
    </location>
</feature>
<dbReference type="EMBL" id="WSRQ01000020">
    <property type="protein sequence ID" value="MVX64691.1"/>
    <property type="molecule type" value="Genomic_DNA"/>
</dbReference>
<evidence type="ECO:0000313" key="7">
    <source>
        <dbReference type="Proteomes" id="UP000656077"/>
    </source>
</evidence>
<evidence type="ECO:0000256" key="1">
    <source>
        <dbReference type="ARBA" id="ARBA00007806"/>
    </source>
</evidence>
<dbReference type="PANTHER" id="PTHR43863:SF2">
    <property type="entry name" value="MALTASE-GLUCOAMYLASE"/>
    <property type="match status" value="1"/>
</dbReference>
<dbReference type="Gene3D" id="2.60.40.1180">
    <property type="entry name" value="Golgi alpha-mannosidase II"/>
    <property type="match status" value="1"/>
</dbReference>
<evidence type="ECO:0000256" key="2">
    <source>
        <dbReference type="RuleBase" id="RU361185"/>
    </source>
</evidence>
<gene>
    <name evidence="6" type="ORF">GKZ28_13410</name>
</gene>
<dbReference type="InterPro" id="IPR013780">
    <property type="entry name" value="Glyco_hydro_b"/>
</dbReference>
<dbReference type="RefSeq" id="WP_160359566.1">
    <property type="nucleotide sequence ID" value="NZ_WSRQ01000020.1"/>
</dbReference>
<name>A0A964RN46_9CLOT</name>
<dbReference type="InterPro" id="IPR025887">
    <property type="entry name" value="Glyco_hydro_31_N_dom"/>
</dbReference>
<comment type="caution">
    <text evidence="6">The sequence shown here is derived from an EMBL/GenBank/DDBJ whole genome shotgun (WGS) entry which is preliminary data.</text>
</comment>
<evidence type="ECO:0000259" key="5">
    <source>
        <dbReference type="Pfam" id="PF21365"/>
    </source>
</evidence>
<dbReference type="Pfam" id="PF21365">
    <property type="entry name" value="Glyco_hydro_31_3rd"/>
    <property type="match status" value="1"/>
</dbReference>
<dbReference type="GO" id="GO:0030246">
    <property type="term" value="F:carbohydrate binding"/>
    <property type="evidence" value="ECO:0007669"/>
    <property type="project" value="InterPro"/>
</dbReference>
<accession>A0A964RN46</accession>
<dbReference type="SUPFAM" id="SSF51445">
    <property type="entry name" value="(Trans)glycosidases"/>
    <property type="match status" value="1"/>
</dbReference>
<dbReference type="GO" id="GO:0005975">
    <property type="term" value="P:carbohydrate metabolic process"/>
    <property type="evidence" value="ECO:0007669"/>
    <property type="project" value="InterPro"/>
</dbReference>
<dbReference type="InterPro" id="IPR051816">
    <property type="entry name" value="Glycosyl_Hydrolase_31"/>
</dbReference>
<keyword evidence="2" id="KW-0378">Hydrolase</keyword>
<feature type="domain" description="Glycoside hydrolase family 31 N-terminal" evidence="4">
    <location>
        <begin position="22"/>
        <end position="180"/>
    </location>
</feature>
<evidence type="ECO:0000259" key="4">
    <source>
        <dbReference type="Pfam" id="PF13802"/>
    </source>
</evidence>
<reference evidence="6" key="1">
    <citation type="submission" date="2019-12" db="EMBL/GenBank/DDBJ databases">
        <title>Microbes associate with the intestines of laboratory mice.</title>
        <authorList>
            <person name="Navarre W."/>
            <person name="Wong E."/>
        </authorList>
    </citation>
    <scope>NUCLEOTIDE SEQUENCE</scope>
    <source>
        <strain evidence="6">NM79_F5</strain>
    </source>
</reference>
<dbReference type="GO" id="GO:0004553">
    <property type="term" value="F:hydrolase activity, hydrolyzing O-glycosyl compounds"/>
    <property type="evidence" value="ECO:0007669"/>
    <property type="project" value="InterPro"/>
</dbReference>
<evidence type="ECO:0000259" key="3">
    <source>
        <dbReference type="Pfam" id="PF01055"/>
    </source>
</evidence>